<dbReference type="PANTHER" id="PTHR47843">
    <property type="entry name" value="BTB DOMAIN-CONTAINING PROTEIN-RELATED"/>
    <property type="match status" value="1"/>
</dbReference>
<sequence>MDSELLTVLVGAEQKRYNVHIDALCASSTYFRCLISSGLKEVKEQLVHLNSEVDDAVAFEAFIQFCYFSGYWAKESLNRHHGTLHFHAKVYVLAERLGCVELKTMALDKATDLCSDLTNVANEKLQKCLEKSLCLFGETVRIVYANTYDPHAGKLPTVAQEASGSSTPDDTQQITRNGFRLLLANFAASHLPELKKSEGFMETHLDCPEFGTDLILFLGRD</sequence>
<organism evidence="2 3">
    <name type="scientific">Orbilia brochopaga</name>
    <dbReference type="NCBI Taxonomy" id="3140254"/>
    <lineage>
        <taxon>Eukaryota</taxon>
        <taxon>Fungi</taxon>
        <taxon>Dikarya</taxon>
        <taxon>Ascomycota</taxon>
        <taxon>Pezizomycotina</taxon>
        <taxon>Orbiliomycetes</taxon>
        <taxon>Orbiliales</taxon>
        <taxon>Orbiliaceae</taxon>
        <taxon>Orbilia</taxon>
    </lineage>
</organism>
<dbReference type="Gene3D" id="3.30.710.10">
    <property type="entry name" value="Potassium Channel Kv1.1, Chain A"/>
    <property type="match status" value="1"/>
</dbReference>
<dbReference type="SUPFAM" id="SSF54695">
    <property type="entry name" value="POZ domain"/>
    <property type="match status" value="1"/>
</dbReference>
<reference evidence="2 3" key="1">
    <citation type="submission" date="2019-10" db="EMBL/GenBank/DDBJ databases">
        <authorList>
            <person name="Palmer J.M."/>
        </authorList>
    </citation>
    <scope>NUCLEOTIDE SEQUENCE [LARGE SCALE GENOMIC DNA]</scope>
    <source>
        <strain evidence="2 3">TWF696</strain>
    </source>
</reference>
<dbReference type="PANTHER" id="PTHR47843:SF2">
    <property type="entry name" value="BTB DOMAIN-CONTAINING PROTEIN"/>
    <property type="match status" value="1"/>
</dbReference>
<evidence type="ECO:0000259" key="1">
    <source>
        <dbReference type="PROSITE" id="PS50097"/>
    </source>
</evidence>
<dbReference type="PROSITE" id="PS50097">
    <property type="entry name" value="BTB"/>
    <property type="match status" value="1"/>
</dbReference>
<dbReference type="EMBL" id="JAVHNQ010000007">
    <property type="protein sequence ID" value="KAK6341431.1"/>
    <property type="molecule type" value="Genomic_DNA"/>
</dbReference>
<proteinExistence type="predicted"/>
<dbReference type="Pfam" id="PF00651">
    <property type="entry name" value="BTB"/>
    <property type="match status" value="1"/>
</dbReference>
<feature type="domain" description="BTB" evidence="1">
    <location>
        <begin position="4"/>
        <end position="67"/>
    </location>
</feature>
<accession>A0AAV9UH19</accession>
<comment type="caution">
    <text evidence="2">The sequence shown here is derived from an EMBL/GenBank/DDBJ whole genome shotgun (WGS) entry which is preliminary data.</text>
</comment>
<keyword evidence="3" id="KW-1185">Reference proteome</keyword>
<evidence type="ECO:0000313" key="2">
    <source>
        <dbReference type="EMBL" id="KAK6341431.1"/>
    </source>
</evidence>
<dbReference type="AlphaFoldDB" id="A0AAV9UH19"/>
<name>A0AAV9UH19_9PEZI</name>
<evidence type="ECO:0000313" key="3">
    <source>
        <dbReference type="Proteomes" id="UP001375240"/>
    </source>
</evidence>
<dbReference type="InterPro" id="IPR011333">
    <property type="entry name" value="SKP1/BTB/POZ_sf"/>
</dbReference>
<protein>
    <recommendedName>
        <fullName evidence="1">BTB domain-containing protein</fullName>
    </recommendedName>
</protein>
<dbReference type="Proteomes" id="UP001375240">
    <property type="component" value="Unassembled WGS sequence"/>
</dbReference>
<dbReference type="CDD" id="cd18186">
    <property type="entry name" value="BTB_POZ_ZBTB_KLHL-like"/>
    <property type="match status" value="1"/>
</dbReference>
<gene>
    <name evidence="2" type="ORF">TWF696_008506</name>
</gene>
<dbReference type="InterPro" id="IPR000210">
    <property type="entry name" value="BTB/POZ_dom"/>
</dbReference>